<keyword evidence="3" id="KW-1185">Reference proteome</keyword>
<protein>
    <submittedName>
        <fullName evidence="2">Uncharacterized protein</fullName>
    </submittedName>
</protein>
<dbReference type="SUPFAM" id="SSF52058">
    <property type="entry name" value="L domain-like"/>
    <property type="match status" value="1"/>
</dbReference>
<evidence type="ECO:0000313" key="2">
    <source>
        <dbReference type="EMBL" id="MCD7455511.1"/>
    </source>
</evidence>
<dbReference type="Proteomes" id="UP000823775">
    <property type="component" value="Unassembled WGS sequence"/>
</dbReference>
<proteinExistence type="predicted"/>
<evidence type="ECO:0000256" key="1">
    <source>
        <dbReference type="SAM" id="SignalP"/>
    </source>
</evidence>
<dbReference type="EMBL" id="JACEIK010000350">
    <property type="protein sequence ID" value="MCD7455511.1"/>
    <property type="molecule type" value="Genomic_DNA"/>
</dbReference>
<reference evidence="2 3" key="1">
    <citation type="journal article" date="2021" name="BMC Genomics">
        <title>Datura genome reveals duplications of psychoactive alkaloid biosynthetic genes and high mutation rate following tissue culture.</title>
        <authorList>
            <person name="Rajewski A."/>
            <person name="Carter-House D."/>
            <person name="Stajich J."/>
            <person name="Litt A."/>
        </authorList>
    </citation>
    <scope>NUCLEOTIDE SEQUENCE [LARGE SCALE GENOMIC DNA]</scope>
    <source>
        <strain evidence="2">AR-01</strain>
    </source>
</reference>
<evidence type="ECO:0000313" key="3">
    <source>
        <dbReference type="Proteomes" id="UP000823775"/>
    </source>
</evidence>
<accession>A0ABS8S9M6</accession>
<feature type="signal peptide" evidence="1">
    <location>
        <begin position="1"/>
        <end position="20"/>
    </location>
</feature>
<sequence>MGNMKFGLWVFFVMVNVTNGCWEEERSALLELQEQACAGQWRSRGRLGSDHGKCPGLSNLRVLLVAGYGINDINILSMLEKVYRKTMSFVHTMSLPIFHLKHLDLSRSNEIHGEIEMTDIIALSNLEFLDLQMNNFESFVTTKGSSKRMRILYGVTTGVQTQLRGNMCNP</sequence>
<feature type="chain" id="PRO_5046701594" evidence="1">
    <location>
        <begin position="21"/>
        <end position="170"/>
    </location>
</feature>
<comment type="caution">
    <text evidence="2">The sequence shown here is derived from an EMBL/GenBank/DDBJ whole genome shotgun (WGS) entry which is preliminary data.</text>
</comment>
<keyword evidence="1" id="KW-0732">Signal</keyword>
<gene>
    <name evidence="2" type="ORF">HAX54_028495</name>
</gene>
<name>A0ABS8S9M6_DATST</name>
<dbReference type="Gene3D" id="3.80.10.10">
    <property type="entry name" value="Ribonuclease Inhibitor"/>
    <property type="match status" value="1"/>
</dbReference>
<organism evidence="2 3">
    <name type="scientific">Datura stramonium</name>
    <name type="common">Jimsonweed</name>
    <name type="synonym">Common thornapple</name>
    <dbReference type="NCBI Taxonomy" id="4076"/>
    <lineage>
        <taxon>Eukaryota</taxon>
        <taxon>Viridiplantae</taxon>
        <taxon>Streptophyta</taxon>
        <taxon>Embryophyta</taxon>
        <taxon>Tracheophyta</taxon>
        <taxon>Spermatophyta</taxon>
        <taxon>Magnoliopsida</taxon>
        <taxon>eudicotyledons</taxon>
        <taxon>Gunneridae</taxon>
        <taxon>Pentapetalae</taxon>
        <taxon>asterids</taxon>
        <taxon>lamiids</taxon>
        <taxon>Solanales</taxon>
        <taxon>Solanaceae</taxon>
        <taxon>Solanoideae</taxon>
        <taxon>Datureae</taxon>
        <taxon>Datura</taxon>
    </lineage>
</organism>
<dbReference type="InterPro" id="IPR032675">
    <property type="entry name" value="LRR_dom_sf"/>
</dbReference>